<dbReference type="InterPro" id="IPR013083">
    <property type="entry name" value="Znf_RING/FYVE/PHD"/>
</dbReference>
<organism evidence="3 4">
    <name type="scientific">Entamoeba invadens IP1</name>
    <dbReference type="NCBI Taxonomy" id="370355"/>
    <lineage>
        <taxon>Eukaryota</taxon>
        <taxon>Amoebozoa</taxon>
        <taxon>Evosea</taxon>
        <taxon>Archamoebae</taxon>
        <taxon>Mastigamoebida</taxon>
        <taxon>Entamoebidae</taxon>
        <taxon>Entamoeba</taxon>
    </lineage>
</organism>
<gene>
    <name evidence="3" type="ORF">EIN_504830</name>
</gene>
<dbReference type="PROSITE" id="PS50089">
    <property type="entry name" value="ZF_RING_2"/>
    <property type="match status" value="1"/>
</dbReference>
<keyword evidence="1" id="KW-0863">Zinc-finger</keyword>
<dbReference type="KEGG" id="eiv:EIN_504830"/>
<keyword evidence="1" id="KW-0862">Zinc</keyword>
<dbReference type="Pfam" id="PF13920">
    <property type="entry name" value="zf-C3HC4_3"/>
    <property type="match status" value="1"/>
</dbReference>
<dbReference type="SUPFAM" id="SSF57850">
    <property type="entry name" value="RING/U-box"/>
    <property type="match status" value="1"/>
</dbReference>
<dbReference type="EMBL" id="KB206500">
    <property type="protein sequence ID" value="ELP90297.1"/>
    <property type="molecule type" value="Genomic_DNA"/>
</dbReference>
<reference evidence="3 4" key="1">
    <citation type="submission" date="2012-10" db="EMBL/GenBank/DDBJ databases">
        <authorList>
            <person name="Zafar N."/>
            <person name="Inman J."/>
            <person name="Hall N."/>
            <person name="Lorenzi H."/>
            <person name="Caler E."/>
        </authorList>
    </citation>
    <scope>NUCLEOTIDE SEQUENCE [LARGE SCALE GENOMIC DNA]</scope>
    <source>
        <strain evidence="3 4">IP1</strain>
    </source>
</reference>
<keyword evidence="4" id="KW-1185">Reference proteome</keyword>
<dbReference type="InterPro" id="IPR001841">
    <property type="entry name" value="Znf_RING"/>
</dbReference>
<evidence type="ECO:0000256" key="1">
    <source>
        <dbReference type="PROSITE-ProRule" id="PRU00175"/>
    </source>
</evidence>
<dbReference type="OMA" id="NCIINWA"/>
<feature type="domain" description="RING-type" evidence="2">
    <location>
        <begin position="184"/>
        <end position="221"/>
    </location>
</feature>
<name>A0A0A1U7B6_ENTIV</name>
<keyword evidence="1" id="KW-0479">Metal-binding</keyword>
<dbReference type="InterPro" id="IPR047126">
    <property type="entry name" value="RNF141-like"/>
</dbReference>
<dbReference type="Gene3D" id="3.30.40.10">
    <property type="entry name" value="Zinc/RING finger domain, C3HC4 (zinc finger)"/>
    <property type="match status" value="1"/>
</dbReference>
<dbReference type="AlphaFoldDB" id="A0A0A1U7B6"/>
<dbReference type="SMART" id="SM00184">
    <property type="entry name" value="RING"/>
    <property type="match status" value="1"/>
</dbReference>
<proteinExistence type="predicted"/>
<dbReference type="Proteomes" id="UP000014680">
    <property type="component" value="Unassembled WGS sequence"/>
</dbReference>
<dbReference type="OrthoDB" id="6105938at2759"/>
<evidence type="ECO:0000313" key="4">
    <source>
        <dbReference type="Proteomes" id="UP000014680"/>
    </source>
</evidence>
<dbReference type="GeneID" id="14889256"/>
<dbReference type="RefSeq" id="XP_004257068.1">
    <property type="nucleotide sequence ID" value="XM_004257020.1"/>
</dbReference>
<dbReference type="PANTHER" id="PTHR12109">
    <property type="entry name" value="RING FINGER PROTEIN 141-RELATED"/>
    <property type="match status" value="1"/>
</dbReference>
<evidence type="ECO:0000259" key="2">
    <source>
        <dbReference type="PROSITE" id="PS50089"/>
    </source>
</evidence>
<sequence>MGGVPTRPVISNDVNRMCSDLTIFFSKYPSKNQNVRYIFYPLADSDIAISYTSNLRDGWEAKQDQSGNLYYTYLSQTPQQKYSSSPPTNEFIELEQKRLKNKWEVTYNATEGRVEYRNSNNEVRYTPPKKNKIFETMRIDRTRLVHIYLKMTDLLEKSKRTEETDLKQNDMKNAEVKTQSGEICPICYDQTCDIVLDCGHSFCDSCFAIWCKKFSYCPSCKKPIDDWLCQCKNTPMGILEQALKIVTETL</sequence>
<evidence type="ECO:0000313" key="3">
    <source>
        <dbReference type="EMBL" id="ELP90297.1"/>
    </source>
</evidence>
<protein>
    <recommendedName>
        <fullName evidence="2">RING-type domain-containing protein</fullName>
    </recommendedName>
</protein>
<accession>A0A0A1U7B6</accession>
<dbReference type="GO" id="GO:0008270">
    <property type="term" value="F:zinc ion binding"/>
    <property type="evidence" value="ECO:0007669"/>
    <property type="project" value="UniProtKB-KW"/>
</dbReference>
<dbReference type="VEuPathDB" id="AmoebaDB:EIN_504830"/>